<evidence type="ECO:0000256" key="4">
    <source>
        <dbReference type="ARBA" id="ARBA00022723"/>
    </source>
</evidence>
<dbReference type="KEGG" id="fra:Francci3_1770"/>
<dbReference type="AlphaFoldDB" id="Q2JC46"/>
<dbReference type="RefSeq" id="WP_011436208.1">
    <property type="nucleotide sequence ID" value="NC_007777.1"/>
</dbReference>
<comment type="cofactor">
    <cofactor evidence="1">
        <name>Zn(2+)</name>
        <dbReference type="ChEBI" id="CHEBI:29105"/>
    </cofactor>
</comment>
<accession>Q2JC46</accession>
<dbReference type="Pfam" id="PF00962">
    <property type="entry name" value="A_deaminase"/>
    <property type="match status" value="1"/>
</dbReference>
<evidence type="ECO:0000256" key="6">
    <source>
        <dbReference type="ARBA" id="ARBA00022833"/>
    </source>
</evidence>
<dbReference type="SUPFAM" id="SSF51556">
    <property type="entry name" value="Metallo-dependent hydrolases"/>
    <property type="match status" value="1"/>
</dbReference>
<dbReference type="Gene3D" id="3.20.20.140">
    <property type="entry name" value="Metal-dependent hydrolases"/>
    <property type="match status" value="1"/>
</dbReference>
<dbReference type="NCBIfam" id="TIGR01430">
    <property type="entry name" value="aden_deam"/>
    <property type="match status" value="1"/>
</dbReference>
<proteinExistence type="inferred from homology"/>
<dbReference type="EC" id="3.5.4.4" evidence="3"/>
<evidence type="ECO:0000256" key="2">
    <source>
        <dbReference type="ARBA" id="ARBA00006676"/>
    </source>
</evidence>
<dbReference type="InterPro" id="IPR006330">
    <property type="entry name" value="Ado/ade_deaminase"/>
</dbReference>
<feature type="domain" description="Adenosine deaminase" evidence="7">
    <location>
        <begin position="18"/>
        <end position="322"/>
    </location>
</feature>
<dbReference type="EMBL" id="CP000249">
    <property type="protein sequence ID" value="ABD11146.1"/>
    <property type="molecule type" value="Genomic_DNA"/>
</dbReference>
<dbReference type="GO" id="GO:0046872">
    <property type="term" value="F:metal ion binding"/>
    <property type="evidence" value="ECO:0007669"/>
    <property type="project" value="UniProtKB-KW"/>
</dbReference>
<keyword evidence="9" id="KW-1185">Reference proteome</keyword>
<dbReference type="GO" id="GO:0046103">
    <property type="term" value="P:inosine biosynthetic process"/>
    <property type="evidence" value="ECO:0007669"/>
    <property type="project" value="TreeGrafter"/>
</dbReference>
<evidence type="ECO:0000313" key="8">
    <source>
        <dbReference type="EMBL" id="ABD11146.1"/>
    </source>
</evidence>
<organism evidence="8 9">
    <name type="scientific">Frankia casuarinae (strain DSM 45818 / CECT 9043 / HFP020203 / CcI3)</name>
    <dbReference type="NCBI Taxonomy" id="106370"/>
    <lineage>
        <taxon>Bacteria</taxon>
        <taxon>Bacillati</taxon>
        <taxon>Actinomycetota</taxon>
        <taxon>Actinomycetes</taxon>
        <taxon>Frankiales</taxon>
        <taxon>Frankiaceae</taxon>
        <taxon>Frankia</taxon>
    </lineage>
</organism>
<dbReference type="PANTHER" id="PTHR11409:SF43">
    <property type="entry name" value="ADENOSINE DEAMINASE"/>
    <property type="match status" value="1"/>
</dbReference>
<evidence type="ECO:0000256" key="1">
    <source>
        <dbReference type="ARBA" id="ARBA00001947"/>
    </source>
</evidence>
<keyword evidence="5 8" id="KW-0378">Hydrolase</keyword>
<gene>
    <name evidence="8" type="ordered locus">Francci3_1770</name>
</gene>
<evidence type="ECO:0000313" key="9">
    <source>
        <dbReference type="Proteomes" id="UP000001937"/>
    </source>
</evidence>
<sequence>MPIFHQSLSERGSDAVNRCELHCHLDGSVRLNTLANMAAAARLTLVAPIERLAVAPEDVGDLPSFLTYIDIALDVLQTPDALRRTAAELVADWAADGVDYGEARFAPQLHTRADMAIDDAIIAVADGLAEGTRAHGVGSALIVCCLRQQSPEISLMVADAAARLRHVVAGLDLAGDERVLGARHVEAFNLAHSQGIPVTVHAGEAVGPESVWEALDVLGAWRIGHGVRSVEEAALLDRLRRDQIVLETCPRSNVLTRAVPALAAHPVARFLNEDIRATVNTDARTTAATTLTAELDSLAREFGWSDDEPELLCRNAAKGAFGPLLPTWPKVS</sequence>
<dbReference type="PhylomeDB" id="Q2JC46"/>
<dbReference type="InterPro" id="IPR001365">
    <property type="entry name" value="A_deaminase_dom"/>
</dbReference>
<dbReference type="GO" id="GO:0004000">
    <property type="term" value="F:adenosine deaminase activity"/>
    <property type="evidence" value="ECO:0007669"/>
    <property type="project" value="TreeGrafter"/>
</dbReference>
<evidence type="ECO:0000256" key="3">
    <source>
        <dbReference type="ARBA" id="ARBA00012784"/>
    </source>
</evidence>
<dbReference type="HOGENOM" id="CLU_039228_0_0_11"/>
<evidence type="ECO:0000259" key="7">
    <source>
        <dbReference type="Pfam" id="PF00962"/>
    </source>
</evidence>
<dbReference type="GO" id="GO:0006154">
    <property type="term" value="P:adenosine catabolic process"/>
    <property type="evidence" value="ECO:0007669"/>
    <property type="project" value="TreeGrafter"/>
</dbReference>
<comment type="similarity">
    <text evidence="2">Belongs to the metallo-dependent hydrolases superfamily. Adenosine and AMP deaminases family.</text>
</comment>
<reference evidence="8 9" key="1">
    <citation type="journal article" date="2007" name="Genome Res.">
        <title>Genome characteristics of facultatively symbiotic Frankia sp. strains reflect host range and host plant biogeography.</title>
        <authorList>
            <person name="Normand P."/>
            <person name="Lapierre P."/>
            <person name="Tisa L.S."/>
            <person name="Gogarten J.P."/>
            <person name="Alloisio N."/>
            <person name="Bagnarol E."/>
            <person name="Bassi C.A."/>
            <person name="Berry A.M."/>
            <person name="Bickhart D.M."/>
            <person name="Choisne N."/>
            <person name="Couloux A."/>
            <person name="Cournoyer B."/>
            <person name="Cruveiller S."/>
            <person name="Daubin V."/>
            <person name="Demange N."/>
            <person name="Francino M.P."/>
            <person name="Goltsman E."/>
            <person name="Huang Y."/>
            <person name="Kopp O.R."/>
            <person name="Labarre L."/>
            <person name="Lapidus A."/>
            <person name="Lavire C."/>
            <person name="Marechal J."/>
            <person name="Martinez M."/>
            <person name="Mastronunzio J.E."/>
            <person name="Mullin B.C."/>
            <person name="Niemann J."/>
            <person name="Pujic P."/>
            <person name="Rawnsley T."/>
            <person name="Rouy Z."/>
            <person name="Schenowitz C."/>
            <person name="Sellstedt A."/>
            <person name="Tavares F."/>
            <person name="Tomkins J.P."/>
            <person name="Vallenet D."/>
            <person name="Valverde C."/>
            <person name="Wall L.G."/>
            <person name="Wang Y."/>
            <person name="Medigue C."/>
            <person name="Benson D.R."/>
        </authorList>
    </citation>
    <scope>NUCLEOTIDE SEQUENCE [LARGE SCALE GENOMIC DNA]</scope>
    <source>
        <strain evidence="9">DSM 45818 / CECT 9043 / CcI3</strain>
    </source>
</reference>
<dbReference type="Proteomes" id="UP000001937">
    <property type="component" value="Chromosome"/>
</dbReference>
<keyword evidence="4" id="KW-0479">Metal-binding</keyword>
<dbReference type="InterPro" id="IPR032466">
    <property type="entry name" value="Metal_Hydrolase"/>
</dbReference>
<evidence type="ECO:0000256" key="5">
    <source>
        <dbReference type="ARBA" id="ARBA00022801"/>
    </source>
</evidence>
<dbReference type="GO" id="GO:0005829">
    <property type="term" value="C:cytosol"/>
    <property type="evidence" value="ECO:0007669"/>
    <property type="project" value="TreeGrafter"/>
</dbReference>
<name>Q2JC46_FRACC</name>
<dbReference type="eggNOG" id="COG1816">
    <property type="taxonomic scope" value="Bacteria"/>
</dbReference>
<keyword evidence="6" id="KW-0862">Zinc</keyword>
<dbReference type="STRING" id="106370.Francci3_1770"/>
<dbReference type="PANTHER" id="PTHR11409">
    <property type="entry name" value="ADENOSINE DEAMINASE"/>
    <property type="match status" value="1"/>
</dbReference>
<dbReference type="GO" id="GO:0043103">
    <property type="term" value="P:hypoxanthine salvage"/>
    <property type="evidence" value="ECO:0007669"/>
    <property type="project" value="TreeGrafter"/>
</dbReference>
<protein>
    <recommendedName>
        <fullName evidence="3">adenosine deaminase</fullName>
        <ecNumber evidence="3">3.5.4.4</ecNumber>
    </recommendedName>
</protein>